<comment type="subcellular location">
    <subcellularLocation>
        <location evidence="1 5">Bacterial flagellum basal body</location>
    </subcellularLocation>
</comment>
<dbReference type="InterPro" id="IPR037058">
    <property type="entry name" value="Falgellar_hook_FlgE_sf"/>
</dbReference>
<dbReference type="Proteomes" id="UP000545386">
    <property type="component" value="Unassembled WGS sequence"/>
</dbReference>
<dbReference type="InterPro" id="IPR011491">
    <property type="entry name" value="FlgE_D2"/>
</dbReference>
<keyword evidence="11" id="KW-1185">Reference proteome</keyword>
<sequence>MGFGQGLSGLNAAAQELDVIGNNIANAGTVGFKSSSVVFSDVYANSQVGLGVKLAAVNQRFTTGSITNTGNQLDLAIDGMKGLFRVEDPNGNVLYTRNGQFFADENNFIVNAQGQRLTGFGLIGDDMAPLQVPLGNLPPSATTDIATMTNLNANANVVYEQGDTIGLVYASNDSGVTWNQFRYRMDSASGNILSWSNADGSPATLADGNYEFANDASGTGSVGPFVVAGNAVAPADTAAIKSVGETDGIVARPFSTTDANSYTHSLPLTVYDSLGNSHQFIQYFVKRESVGGETAWDVYYAMDGNVTNAAAPHQMRFSESGQLVSGQQNTFTITNVGGLAAPAADLELAFDYDKSTSFSGAFSYTFTPSGFPTGEYAGISIGTDGAVIASYTNGEMRTTGYVALANFNNLNGLKPSGDNAWVETGESGQPIVGRPGTNGLASIKGQAVEDSNVDLSQELVRMIIAQRFYQANAQTIKTQDQIVQNLISMR</sequence>
<dbReference type="Pfam" id="PF06429">
    <property type="entry name" value="Flg_bbr_C"/>
    <property type="match status" value="1"/>
</dbReference>
<evidence type="ECO:0000259" key="7">
    <source>
        <dbReference type="Pfam" id="PF06429"/>
    </source>
</evidence>
<evidence type="ECO:0000256" key="1">
    <source>
        <dbReference type="ARBA" id="ARBA00004117"/>
    </source>
</evidence>
<evidence type="ECO:0000313" key="10">
    <source>
        <dbReference type="EMBL" id="MBC2768512.1"/>
    </source>
</evidence>
<keyword evidence="10" id="KW-0282">Flagellum</keyword>
<keyword evidence="4 5" id="KW-0975">Bacterial flagellum</keyword>
<dbReference type="Pfam" id="PF07559">
    <property type="entry name" value="FlgE_D2"/>
    <property type="match status" value="1"/>
</dbReference>
<accession>A0A842HL61</accession>
<dbReference type="InterPro" id="IPR010930">
    <property type="entry name" value="Flg_bb/hook_C_dom"/>
</dbReference>
<evidence type="ECO:0000256" key="4">
    <source>
        <dbReference type="ARBA" id="ARBA00023143"/>
    </source>
</evidence>
<protein>
    <recommendedName>
        <fullName evidence="3 5">Flagellar hook protein FlgE</fullName>
    </recommendedName>
</protein>
<dbReference type="PANTHER" id="PTHR30435">
    <property type="entry name" value="FLAGELLAR PROTEIN"/>
    <property type="match status" value="1"/>
</dbReference>
<evidence type="ECO:0000256" key="2">
    <source>
        <dbReference type="ARBA" id="ARBA00009677"/>
    </source>
</evidence>
<dbReference type="AlphaFoldDB" id="A0A842HL61"/>
<dbReference type="EMBL" id="JACJUU010000001">
    <property type="protein sequence ID" value="MBC2768512.1"/>
    <property type="molecule type" value="Genomic_DNA"/>
</dbReference>
<dbReference type="Pfam" id="PF00460">
    <property type="entry name" value="Flg_bb_rod"/>
    <property type="match status" value="1"/>
</dbReference>
<organism evidence="10 11">
    <name type="scientific">Pusillimonas minor</name>
    <dbReference type="NCBI Taxonomy" id="2697024"/>
    <lineage>
        <taxon>Bacteria</taxon>
        <taxon>Pseudomonadati</taxon>
        <taxon>Pseudomonadota</taxon>
        <taxon>Betaproteobacteria</taxon>
        <taxon>Burkholderiales</taxon>
        <taxon>Alcaligenaceae</taxon>
        <taxon>Pusillimonas</taxon>
    </lineage>
</organism>
<dbReference type="GO" id="GO:0005829">
    <property type="term" value="C:cytosol"/>
    <property type="evidence" value="ECO:0007669"/>
    <property type="project" value="TreeGrafter"/>
</dbReference>
<evidence type="ECO:0000259" key="8">
    <source>
        <dbReference type="Pfam" id="PF07559"/>
    </source>
</evidence>
<dbReference type="InterPro" id="IPR053967">
    <property type="entry name" value="LlgE_F_G-like_D1"/>
</dbReference>
<evidence type="ECO:0000313" key="11">
    <source>
        <dbReference type="Proteomes" id="UP000545386"/>
    </source>
</evidence>
<dbReference type="SUPFAM" id="SSF117143">
    <property type="entry name" value="Flagellar hook protein flgE"/>
    <property type="match status" value="1"/>
</dbReference>
<evidence type="ECO:0000256" key="5">
    <source>
        <dbReference type="RuleBase" id="RU362116"/>
    </source>
</evidence>
<keyword evidence="10" id="KW-0969">Cilium</keyword>
<dbReference type="InterPro" id="IPR037925">
    <property type="entry name" value="FlgE/F/G-like"/>
</dbReference>
<dbReference type="Gene3D" id="2.60.98.20">
    <property type="entry name" value="Flagellar hook protein FlgE"/>
    <property type="match status" value="1"/>
</dbReference>
<dbReference type="GO" id="GO:0009424">
    <property type="term" value="C:bacterial-type flagellum hook"/>
    <property type="evidence" value="ECO:0007669"/>
    <property type="project" value="TreeGrafter"/>
</dbReference>
<dbReference type="PANTHER" id="PTHR30435:SF1">
    <property type="entry name" value="FLAGELLAR HOOK PROTEIN FLGE"/>
    <property type="match status" value="1"/>
</dbReference>
<dbReference type="Pfam" id="PF22692">
    <property type="entry name" value="LlgE_F_G_D1"/>
    <property type="match status" value="1"/>
</dbReference>
<feature type="domain" description="Flagellar basal body rod protein N-terminal" evidence="6">
    <location>
        <begin position="6"/>
        <end position="33"/>
    </location>
</feature>
<comment type="caution">
    <text evidence="10">The sequence shown here is derived from an EMBL/GenBank/DDBJ whole genome shotgun (WGS) entry which is preliminary data.</text>
</comment>
<dbReference type="GO" id="GO:0071978">
    <property type="term" value="P:bacterial-type flagellum-dependent swarming motility"/>
    <property type="evidence" value="ECO:0007669"/>
    <property type="project" value="TreeGrafter"/>
</dbReference>
<dbReference type="InterPro" id="IPR020013">
    <property type="entry name" value="Flagellar_FlgE/F/G"/>
</dbReference>
<comment type="similarity">
    <text evidence="2 5">Belongs to the flagella basal body rod proteins family.</text>
</comment>
<dbReference type="RefSeq" id="WP_185778352.1">
    <property type="nucleotide sequence ID" value="NZ_JACJUU010000001.1"/>
</dbReference>
<dbReference type="GO" id="GO:0009425">
    <property type="term" value="C:bacterial-type flagellum basal body"/>
    <property type="evidence" value="ECO:0007669"/>
    <property type="project" value="UniProtKB-SubCell"/>
</dbReference>
<evidence type="ECO:0000259" key="6">
    <source>
        <dbReference type="Pfam" id="PF00460"/>
    </source>
</evidence>
<gene>
    <name evidence="10" type="ORF">GTU67_01115</name>
</gene>
<comment type="function">
    <text evidence="5">A flexible structure which links the flagellar filament to the drive apparatus in the basal body.</text>
</comment>
<keyword evidence="10" id="KW-0966">Cell projection</keyword>
<feature type="domain" description="Flagellar hook protein FlgE/F/G-like D1" evidence="9">
    <location>
        <begin position="76"/>
        <end position="129"/>
    </location>
</feature>
<name>A0A842HL61_9BURK</name>
<reference evidence="10 11" key="1">
    <citation type="submission" date="2020-08" db="EMBL/GenBank/DDBJ databases">
        <title>Paraeoetvoesia sp. YC-7-48 draft genome sequence.</title>
        <authorList>
            <person name="Yao L."/>
        </authorList>
    </citation>
    <scope>NUCLEOTIDE SEQUENCE [LARGE SCALE GENOMIC DNA]</scope>
    <source>
        <strain evidence="11">YC-7-48</strain>
    </source>
</reference>
<evidence type="ECO:0000256" key="3">
    <source>
        <dbReference type="ARBA" id="ARBA00019015"/>
    </source>
</evidence>
<feature type="domain" description="Flagellar basal-body/hook protein C-terminal" evidence="7">
    <location>
        <begin position="446"/>
        <end position="489"/>
    </location>
</feature>
<dbReference type="NCBIfam" id="TIGR03506">
    <property type="entry name" value="FlgEFG_subfam"/>
    <property type="match status" value="1"/>
</dbReference>
<dbReference type="InterPro" id="IPR001444">
    <property type="entry name" value="Flag_bb_rod_N"/>
</dbReference>
<evidence type="ECO:0000259" key="9">
    <source>
        <dbReference type="Pfam" id="PF22692"/>
    </source>
</evidence>
<proteinExistence type="inferred from homology"/>
<feature type="domain" description="Flagellar hook protein FlgE D2" evidence="8">
    <location>
        <begin position="251"/>
        <end position="366"/>
    </location>
</feature>